<dbReference type="Ensembl" id="ENSMAMT00000017063.2">
    <property type="protein sequence ID" value="ENSMAMP00000016617.2"/>
    <property type="gene ID" value="ENSMAMG00000011302.2"/>
</dbReference>
<dbReference type="InterPro" id="IPR016187">
    <property type="entry name" value="CTDL_fold"/>
</dbReference>
<accession>A0A3Q3LTN7</accession>
<dbReference type="PANTHER" id="PTHR45784:SF3">
    <property type="entry name" value="C-TYPE LECTIN DOMAIN FAMILY 4 MEMBER K-LIKE-RELATED"/>
    <property type="match status" value="1"/>
</dbReference>
<dbReference type="SMART" id="SM00034">
    <property type="entry name" value="CLECT"/>
    <property type="match status" value="1"/>
</dbReference>
<keyword evidence="1" id="KW-1015">Disulfide bond</keyword>
<evidence type="ECO:0000256" key="2">
    <source>
        <dbReference type="SAM" id="SignalP"/>
    </source>
</evidence>
<dbReference type="SUPFAM" id="SSF56436">
    <property type="entry name" value="C-type lectin-like"/>
    <property type="match status" value="1"/>
</dbReference>
<evidence type="ECO:0000313" key="4">
    <source>
        <dbReference type="Ensembl" id="ENSMAMP00000016617.2"/>
    </source>
</evidence>
<dbReference type="Proteomes" id="UP000261640">
    <property type="component" value="Unplaced"/>
</dbReference>
<dbReference type="STRING" id="205130.ENSMAMP00000016617"/>
<feature type="chain" id="PRO_5030081237" description="C-type lectin domain-containing protein" evidence="2">
    <location>
        <begin position="23"/>
        <end position="141"/>
    </location>
</feature>
<proteinExistence type="predicted"/>
<dbReference type="GeneTree" id="ENSGT01100000263473"/>
<evidence type="ECO:0000256" key="1">
    <source>
        <dbReference type="ARBA" id="ARBA00023157"/>
    </source>
</evidence>
<reference evidence="4" key="1">
    <citation type="submission" date="2025-08" db="UniProtKB">
        <authorList>
            <consortium name="Ensembl"/>
        </authorList>
    </citation>
    <scope>IDENTIFICATION</scope>
</reference>
<reference evidence="4" key="2">
    <citation type="submission" date="2025-09" db="UniProtKB">
        <authorList>
            <consortium name="Ensembl"/>
        </authorList>
    </citation>
    <scope>IDENTIFICATION</scope>
</reference>
<dbReference type="Gene3D" id="3.10.100.10">
    <property type="entry name" value="Mannose-Binding Protein A, subunit A"/>
    <property type="match status" value="1"/>
</dbReference>
<feature type="signal peptide" evidence="2">
    <location>
        <begin position="1"/>
        <end position="22"/>
    </location>
</feature>
<dbReference type="InterPro" id="IPR018378">
    <property type="entry name" value="C-type_lectin_CS"/>
</dbReference>
<dbReference type="PANTHER" id="PTHR45784">
    <property type="entry name" value="C-TYPE LECTIN DOMAIN FAMILY 20 MEMBER A-RELATED"/>
    <property type="match status" value="1"/>
</dbReference>
<dbReference type="PROSITE" id="PS00615">
    <property type="entry name" value="C_TYPE_LECTIN_1"/>
    <property type="match status" value="1"/>
</dbReference>
<dbReference type="Pfam" id="PF00059">
    <property type="entry name" value="Lectin_C"/>
    <property type="match status" value="1"/>
</dbReference>
<keyword evidence="2" id="KW-0732">Signal</keyword>
<dbReference type="InterPro" id="IPR001304">
    <property type="entry name" value="C-type_lectin-like"/>
</dbReference>
<dbReference type="AlphaFoldDB" id="A0A3Q3LTN7"/>
<dbReference type="PROSITE" id="PS51257">
    <property type="entry name" value="PROKAR_LIPOPROTEIN"/>
    <property type="match status" value="1"/>
</dbReference>
<name>A0A3Q3LTN7_9TELE</name>
<keyword evidence="5" id="KW-1185">Reference proteome</keyword>
<feature type="domain" description="C-type lectin" evidence="3">
    <location>
        <begin position="27"/>
        <end position="134"/>
    </location>
</feature>
<sequence length="141" mass="16352">MDHRVFMVFVHVGFGFLSCSHAYPREYHYVDLLMTWPNAQKFCRENYTNLATFESMDDLKMLQRPDNSTSPSWIGLDSNSWRWSVTGKTSTTTYHNWASGQPDNGNGKEFCVTMRTDATWFDDNCASTRPFVCYTGKRIFA</sequence>
<dbReference type="InterPro" id="IPR016186">
    <property type="entry name" value="C-type_lectin-like/link_sf"/>
</dbReference>
<evidence type="ECO:0000259" key="3">
    <source>
        <dbReference type="PROSITE" id="PS50041"/>
    </source>
</evidence>
<organism evidence="4 5">
    <name type="scientific">Mastacembelus armatus</name>
    <name type="common">zig-zag eel</name>
    <dbReference type="NCBI Taxonomy" id="205130"/>
    <lineage>
        <taxon>Eukaryota</taxon>
        <taxon>Metazoa</taxon>
        <taxon>Chordata</taxon>
        <taxon>Craniata</taxon>
        <taxon>Vertebrata</taxon>
        <taxon>Euteleostomi</taxon>
        <taxon>Actinopterygii</taxon>
        <taxon>Neopterygii</taxon>
        <taxon>Teleostei</taxon>
        <taxon>Neoteleostei</taxon>
        <taxon>Acanthomorphata</taxon>
        <taxon>Anabantaria</taxon>
        <taxon>Synbranchiformes</taxon>
        <taxon>Mastacembelidae</taxon>
        <taxon>Mastacembelus</taxon>
    </lineage>
</organism>
<dbReference type="PROSITE" id="PS50041">
    <property type="entry name" value="C_TYPE_LECTIN_2"/>
    <property type="match status" value="1"/>
</dbReference>
<evidence type="ECO:0000313" key="5">
    <source>
        <dbReference type="Proteomes" id="UP000261640"/>
    </source>
</evidence>
<protein>
    <recommendedName>
        <fullName evidence="3">C-type lectin domain-containing protein</fullName>
    </recommendedName>
</protein>